<feature type="region of interest" description="Disordered" evidence="6">
    <location>
        <begin position="1"/>
        <end position="20"/>
    </location>
</feature>
<reference evidence="8 9" key="1">
    <citation type="submission" date="2017-02" db="EMBL/GenBank/DDBJ databases">
        <title>Paraburkholderia sophoroidis sp. nov. and Paraburkholderia steynii sp. nov. rhizobial symbionts of the fynbos legume Hypocalyptus sophoroides.</title>
        <authorList>
            <person name="Steenkamp E.T."/>
            <person name="Beukes C.W."/>
            <person name="Van Zyl E."/>
            <person name="Avontuur J."/>
            <person name="Chan W.Y."/>
            <person name="Hassen A."/>
            <person name="Palmer M."/>
            <person name="Mthombeni L."/>
            <person name="Phalane F."/>
            <person name="Sereme K."/>
            <person name="Venter S.N."/>
        </authorList>
    </citation>
    <scope>NUCLEOTIDE SEQUENCE [LARGE SCALE GENOMIC DNA]</scope>
    <source>
        <strain evidence="8 9">HC1.1ba</strain>
    </source>
</reference>
<dbReference type="GO" id="GO:0005886">
    <property type="term" value="C:plasma membrane"/>
    <property type="evidence" value="ECO:0007669"/>
    <property type="project" value="UniProtKB-SubCell"/>
</dbReference>
<gene>
    <name evidence="8" type="ORF">BZM27_23010</name>
</gene>
<keyword evidence="9" id="KW-1185">Reference proteome</keyword>
<dbReference type="PANTHER" id="PTHR30213">
    <property type="entry name" value="INNER MEMBRANE PROTEIN YHJD"/>
    <property type="match status" value="1"/>
</dbReference>
<keyword evidence="3 7" id="KW-0812">Transmembrane</keyword>
<evidence type="ECO:0000256" key="3">
    <source>
        <dbReference type="ARBA" id="ARBA00022692"/>
    </source>
</evidence>
<dbReference type="InterPro" id="IPR017039">
    <property type="entry name" value="Virul_fac_BrkB"/>
</dbReference>
<proteinExistence type="predicted"/>
<evidence type="ECO:0000256" key="5">
    <source>
        <dbReference type="ARBA" id="ARBA00023136"/>
    </source>
</evidence>
<evidence type="ECO:0000256" key="2">
    <source>
        <dbReference type="ARBA" id="ARBA00022475"/>
    </source>
</evidence>
<evidence type="ECO:0000313" key="9">
    <source>
        <dbReference type="Proteomes" id="UP000294200"/>
    </source>
</evidence>
<comment type="caution">
    <text evidence="8">The sequence shown here is derived from an EMBL/GenBank/DDBJ whole genome shotgun (WGS) entry which is preliminary data.</text>
</comment>
<evidence type="ECO:0000256" key="6">
    <source>
        <dbReference type="SAM" id="MobiDB-lite"/>
    </source>
</evidence>
<dbReference type="Pfam" id="PF03631">
    <property type="entry name" value="Virul_fac_BrkB"/>
    <property type="match status" value="1"/>
</dbReference>
<dbReference type="PANTHER" id="PTHR30213:SF1">
    <property type="entry name" value="INNER MEMBRANE PROTEIN YHJD"/>
    <property type="match status" value="1"/>
</dbReference>
<feature type="transmembrane region" description="Helical" evidence="7">
    <location>
        <begin position="194"/>
        <end position="216"/>
    </location>
</feature>
<evidence type="ECO:0000256" key="1">
    <source>
        <dbReference type="ARBA" id="ARBA00004651"/>
    </source>
</evidence>
<dbReference type="NCBIfam" id="TIGR00765">
    <property type="entry name" value="yihY_not_rbn"/>
    <property type="match status" value="1"/>
</dbReference>
<organism evidence="8 9">
    <name type="scientific">Paraburkholderia steynii</name>
    <dbReference type="NCBI Taxonomy" id="1245441"/>
    <lineage>
        <taxon>Bacteria</taxon>
        <taxon>Pseudomonadati</taxon>
        <taxon>Pseudomonadota</taxon>
        <taxon>Betaproteobacteria</taxon>
        <taxon>Burkholderiales</taxon>
        <taxon>Burkholderiaceae</taxon>
        <taxon>Paraburkholderia</taxon>
    </lineage>
</organism>
<feature type="transmembrane region" description="Helical" evidence="7">
    <location>
        <begin position="271"/>
        <end position="290"/>
    </location>
</feature>
<keyword evidence="4 7" id="KW-1133">Transmembrane helix</keyword>
<evidence type="ECO:0000256" key="7">
    <source>
        <dbReference type="SAM" id="Phobius"/>
    </source>
</evidence>
<dbReference type="Proteomes" id="UP000294200">
    <property type="component" value="Unassembled WGS sequence"/>
</dbReference>
<evidence type="ECO:0000313" key="8">
    <source>
        <dbReference type="EMBL" id="TCG06924.1"/>
    </source>
</evidence>
<accession>A0A4R0X9V6</accession>
<dbReference type="EMBL" id="MWML01000086">
    <property type="protein sequence ID" value="TCG06924.1"/>
    <property type="molecule type" value="Genomic_DNA"/>
</dbReference>
<feature type="transmembrane region" description="Helical" evidence="7">
    <location>
        <begin position="154"/>
        <end position="174"/>
    </location>
</feature>
<protein>
    <submittedName>
        <fullName evidence="8">Uncharacterized protein</fullName>
    </submittedName>
</protein>
<evidence type="ECO:0000256" key="4">
    <source>
        <dbReference type="ARBA" id="ARBA00022989"/>
    </source>
</evidence>
<feature type="transmembrane region" description="Helical" evidence="7">
    <location>
        <begin position="46"/>
        <end position="69"/>
    </location>
</feature>
<dbReference type="AlphaFoldDB" id="A0A4R0X9V6"/>
<name>A0A4R0X9V6_9BURK</name>
<sequence length="454" mass="48625">MQPTNVLKPSRHSRPSPRGGRGVVAFVKEVASRFSSDRCTTLGASVAFYCAFSLAPTLLIVLAIIGWFFGRDAAQGKLFNQIKGILGADAASAIPSIVEHAHYSGNGGIAALISIVLLAVGASATFSSLNTALDVVFRTSSPKGLAGVALLLRARLVSLGLVMGLAFLLVVSLVHDAAVQTVGNALFGSMALTVFAEVAQTLLGLVILTVGLGALIKWLPDTHVPVRPAMIGGLVAAVFFTVGRHLFGFYLAHAGTAGSFGAAGSLAVLMMWLYFCAAVFLLGAEVVAALSGTPWRDDSDTPLRVPASEHRVRDVEHSAAACRQPPGRLPGFSLNRVSHAFTHDPHRHRLRCRHLALLRMVRQRNKRIAFGVVSAEAAFRQIETHDPETMHLPLHSIGRDGFERYRHALFEPLTRDVRRIHQDDHPRAADAAKAVVEPIDRRVELAVAAQGEQA</sequence>
<feature type="transmembrane region" description="Helical" evidence="7">
    <location>
        <begin position="109"/>
        <end position="133"/>
    </location>
</feature>
<feature type="transmembrane region" description="Helical" evidence="7">
    <location>
        <begin position="228"/>
        <end position="251"/>
    </location>
</feature>
<keyword evidence="5 7" id="KW-0472">Membrane</keyword>
<comment type="subcellular location">
    <subcellularLocation>
        <location evidence="1">Cell membrane</location>
        <topology evidence="1">Multi-pass membrane protein</topology>
    </subcellularLocation>
</comment>
<keyword evidence="2" id="KW-1003">Cell membrane</keyword>